<keyword evidence="5" id="KW-0997">Cell inner membrane</keyword>
<proteinExistence type="inferred from homology"/>
<dbReference type="InterPro" id="IPR004668">
    <property type="entry name" value="Anaer_Dcu_memb_transpt"/>
</dbReference>
<feature type="transmembrane region" description="Helical" evidence="9">
    <location>
        <begin position="48"/>
        <end position="68"/>
    </location>
</feature>
<dbReference type="NCBIfam" id="NF006927">
    <property type="entry name" value="PRK09412.1"/>
    <property type="match status" value="1"/>
</dbReference>
<evidence type="ECO:0000313" key="10">
    <source>
        <dbReference type="EMBL" id="KIC61295.1"/>
    </source>
</evidence>
<dbReference type="PANTHER" id="PTHR36106:SF3">
    <property type="entry name" value="ANAEROBIC C4-DICARBOXYLATE TRANSPORTER DCUB"/>
    <property type="match status" value="1"/>
</dbReference>
<evidence type="ECO:0000256" key="8">
    <source>
        <dbReference type="ARBA" id="ARBA00023136"/>
    </source>
</evidence>
<dbReference type="RefSeq" id="WP_039373065.1">
    <property type="nucleotide sequence ID" value="NZ_JWTA01000021.1"/>
</dbReference>
<dbReference type="PIRSF" id="PIRSF004539">
    <property type="entry name" value="C4-dicrbxl_trns"/>
    <property type="match status" value="1"/>
</dbReference>
<feature type="transmembrane region" description="Helical" evidence="9">
    <location>
        <begin position="337"/>
        <end position="357"/>
    </location>
</feature>
<evidence type="ECO:0000256" key="5">
    <source>
        <dbReference type="ARBA" id="ARBA00022519"/>
    </source>
</evidence>
<evidence type="ECO:0000256" key="6">
    <source>
        <dbReference type="ARBA" id="ARBA00022692"/>
    </source>
</evidence>
<reference evidence="10 11" key="1">
    <citation type="submission" date="2014-12" db="EMBL/GenBank/DDBJ databases">
        <title>Genome sequencing of Chryseobacterium taiwanense TPW19.</title>
        <authorList>
            <person name="Tan P.W."/>
            <person name="Chan K.-G."/>
        </authorList>
    </citation>
    <scope>NUCLEOTIDE SEQUENCE [LARGE SCALE GENOMIC DNA]</scope>
    <source>
        <strain evidence="10 11">TPW19</strain>
    </source>
</reference>
<evidence type="ECO:0000256" key="4">
    <source>
        <dbReference type="ARBA" id="ARBA00022475"/>
    </source>
</evidence>
<evidence type="ECO:0000256" key="7">
    <source>
        <dbReference type="ARBA" id="ARBA00022989"/>
    </source>
</evidence>
<name>A0A0B4DAH0_9FLAO</name>
<protein>
    <submittedName>
        <fullName evidence="10">C4-dicarboxylate ABC transporter</fullName>
    </submittedName>
</protein>
<dbReference type="PANTHER" id="PTHR36106">
    <property type="entry name" value="ANAEROBIC C4-DICARBOXYLATE TRANSPORTER DCUB"/>
    <property type="match status" value="1"/>
</dbReference>
<evidence type="ECO:0000256" key="3">
    <source>
        <dbReference type="ARBA" id="ARBA00022448"/>
    </source>
</evidence>
<dbReference type="NCBIfam" id="TIGR00770">
    <property type="entry name" value="Dcu"/>
    <property type="match status" value="1"/>
</dbReference>
<dbReference type="EMBL" id="JWTA01000021">
    <property type="protein sequence ID" value="KIC61295.1"/>
    <property type="molecule type" value="Genomic_DNA"/>
</dbReference>
<dbReference type="STRING" id="363331.RM51_18510"/>
<evidence type="ECO:0000256" key="9">
    <source>
        <dbReference type="SAM" id="Phobius"/>
    </source>
</evidence>
<dbReference type="AlphaFoldDB" id="A0A0B4DAH0"/>
<sequence length="444" mass="46987">MIFVELGILLAMILIGSRLKGIGLGVMGMLGLLIFVFGFHMKPADPPIAVLLIIIAIVTTAATLQAAGGLDYLVSLAEKIIRKNPKKITLIAPFTVYFLCLFAGTSHLVYSLLPIIAEVSLKTKIRPERPLSISVIASHLSLTGSPMSAATATLAGLLAYSTAVTDIMLVCIPSCLIGILSGVAVVWKKGKELYDDPEFLEKLKDPQFAASLQKSTETVKEIKPSAKVAVLIFGIAILLIVIFGAFPGLIPNVGEGTPGLIVNADGSVNLTGIIVMVTLSAAALIMLITKTSAIEVAKMSLFTSMATAVVSVLGVVWMSATFMHANEAVIEHVFKDIAAVYPFTFAFALFFMSTLTFSQAATTRIMMPLGLSIGITNPHLLAMFPSVNGDFILPGYPTLVAAMDFDRTGTTKIGKYVVNHSFMIPGIVSVATAVGVGFLISSFL</sequence>
<keyword evidence="11" id="KW-1185">Reference proteome</keyword>
<dbReference type="GO" id="GO:0015556">
    <property type="term" value="F:C4-dicarboxylate transmembrane transporter activity"/>
    <property type="evidence" value="ECO:0007669"/>
    <property type="project" value="InterPro"/>
</dbReference>
<keyword evidence="8 9" id="KW-0472">Membrane</keyword>
<evidence type="ECO:0000256" key="2">
    <source>
        <dbReference type="ARBA" id="ARBA00006413"/>
    </source>
</evidence>
<organism evidence="10 11">
    <name type="scientific">Chryseobacterium taiwanense</name>
    <dbReference type="NCBI Taxonomy" id="363331"/>
    <lineage>
        <taxon>Bacteria</taxon>
        <taxon>Pseudomonadati</taxon>
        <taxon>Bacteroidota</taxon>
        <taxon>Flavobacteriia</taxon>
        <taxon>Flavobacteriales</taxon>
        <taxon>Weeksellaceae</taxon>
        <taxon>Chryseobacterium group</taxon>
        <taxon>Chryseobacterium</taxon>
    </lineage>
</organism>
<feature type="transmembrane region" description="Helical" evidence="9">
    <location>
        <begin position="6"/>
        <end position="36"/>
    </location>
</feature>
<keyword evidence="7 9" id="KW-1133">Transmembrane helix</keyword>
<feature type="transmembrane region" description="Helical" evidence="9">
    <location>
        <begin position="422"/>
        <end position="443"/>
    </location>
</feature>
<feature type="transmembrane region" description="Helical" evidence="9">
    <location>
        <begin position="270"/>
        <end position="289"/>
    </location>
</feature>
<accession>A0A0B4DAH0</accession>
<comment type="subcellular location">
    <subcellularLocation>
        <location evidence="1">Cell inner membrane</location>
        <topology evidence="1">Multi-pass membrane protein</topology>
    </subcellularLocation>
</comment>
<keyword evidence="4" id="KW-1003">Cell membrane</keyword>
<feature type="transmembrane region" description="Helical" evidence="9">
    <location>
        <begin position="228"/>
        <end position="250"/>
    </location>
</feature>
<evidence type="ECO:0000256" key="1">
    <source>
        <dbReference type="ARBA" id="ARBA00004429"/>
    </source>
</evidence>
<evidence type="ECO:0000313" key="11">
    <source>
        <dbReference type="Proteomes" id="UP000031167"/>
    </source>
</evidence>
<dbReference type="NCBIfam" id="NF009136">
    <property type="entry name" value="PRK12489.1"/>
    <property type="match status" value="1"/>
</dbReference>
<keyword evidence="6 9" id="KW-0812">Transmembrane</keyword>
<dbReference type="GO" id="GO:0005886">
    <property type="term" value="C:plasma membrane"/>
    <property type="evidence" value="ECO:0007669"/>
    <property type="project" value="UniProtKB-SubCell"/>
</dbReference>
<comment type="similarity">
    <text evidence="2">Belongs to the DcuA/DcuB transporter (TC 2.A.13.1) family.</text>
</comment>
<comment type="caution">
    <text evidence="10">The sequence shown here is derived from an EMBL/GenBank/DDBJ whole genome shotgun (WGS) entry which is preliminary data.</text>
</comment>
<keyword evidence="3" id="KW-0813">Transport</keyword>
<feature type="transmembrane region" description="Helical" evidence="9">
    <location>
        <begin position="88"/>
        <end position="110"/>
    </location>
</feature>
<dbReference type="Pfam" id="PF03605">
    <property type="entry name" value="DcuA_DcuB"/>
    <property type="match status" value="1"/>
</dbReference>
<dbReference type="OrthoDB" id="9770910at2"/>
<feature type="transmembrane region" description="Helical" evidence="9">
    <location>
        <begin position="167"/>
        <end position="187"/>
    </location>
</feature>
<dbReference type="Proteomes" id="UP000031167">
    <property type="component" value="Unassembled WGS sequence"/>
</dbReference>
<feature type="transmembrane region" description="Helical" evidence="9">
    <location>
        <begin position="301"/>
        <end position="325"/>
    </location>
</feature>
<gene>
    <name evidence="10" type="ORF">RM51_18510</name>
</gene>